<dbReference type="RefSeq" id="WP_044664883.1">
    <property type="nucleotide sequence ID" value="NZ_CDRZ01000190.1"/>
</dbReference>
<gene>
    <name evidence="1" type="ORF">SSCH_270002</name>
</gene>
<dbReference type="EMBL" id="CDRZ01000190">
    <property type="protein sequence ID" value="CEO88811.1"/>
    <property type="molecule type" value="Genomic_DNA"/>
</dbReference>
<proteinExistence type="predicted"/>
<dbReference type="AlphaFoldDB" id="A0A0B7MLJ3"/>
<evidence type="ECO:0000313" key="2">
    <source>
        <dbReference type="Proteomes" id="UP000046155"/>
    </source>
</evidence>
<keyword evidence="2" id="KW-1185">Reference proteome</keyword>
<sequence length="65" mass="7035">MLVTGIDIGSMSTKIVILNDNHLFNAISSTGWSSRRLEQIDYQIAVDCLASCQANFVVDIGCTGQ</sequence>
<protein>
    <submittedName>
        <fullName evidence="1">Putative CoA-substrate-specific enzyme activase</fullName>
    </submittedName>
</protein>
<organism evidence="1 2">
    <name type="scientific">Syntrophaceticus schinkii</name>
    <dbReference type="NCBI Taxonomy" id="499207"/>
    <lineage>
        <taxon>Bacteria</taxon>
        <taxon>Bacillati</taxon>
        <taxon>Bacillota</taxon>
        <taxon>Clostridia</taxon>
        <taxon>Thermoanaerobacterales</taxon>
        <taxon>Thermoanaerobacterales Family III. Incertae Sedis</taxon>
        <taxon>Syntrophaceticus</taxon>
    </lineage>
</organism>
<evidence type="ECO:0000313" key="1">
    <source>
        <dbReference type="EMBL" id="CEO88811.1"/>
    </source>
</evidence>
<reference evidence="2" key="1">
    <citation type="submission" date="2015-01" db="EMBL/GenBank/DDBJ databases">
        <authorList>
            <person name="Manzoor Shahid"/>
            <person name="Zubair Saima"/>
        </authorList>
    </citation>
    <scope>NUCLEOTIDE SEQUENCE [LARGE SCALE GENOMIC DNA]</scope>
    <source>
        <strain evidence="2">Sp3</strain>
    </source>
</reference>
<dbReference type="Gene3D" id="3.30.420.40">
    <property type="match status" value="1"/>
</dbReference>
<dbReference type="Proteomes" id="UP000046155">
    <property type="component" value="Unassembled WGS sequence"/>
</dbReference>
<accession>A0A0B7MLJ3</accession>
<name>A0A0B7MLJ3_9FIRM</name>